<accession>A0A4W3IUV8</accession>
<sequence>MSSMHEGCYIKCKDYYYYCLSISHCMTGAGLATGLSLFSPHSCSPFLSKIPSLSPLTYHTFNGIHHLDMTISGLAVLRVGFL</sequence>
<reference evidence="3" key="2">
    <citation type="journal article" date="2007" name="PLoS Biol.">
        <title>Survey sequencing and comparative analysis of the elephant shark (Callorhinchus milii) genome.</title>
        <authorList>
            <person name="Venkatesh B."/>
            <person name="Kirkness E.F."/>
            <person name="Loh Y.H."/>
            <person name="Halpern A.L."/>
            <person name="Lee A.P."/>
            <person name="Johnson J."/>
            <person name="Dandona N."/>
            <person name="Viswanathan L.D."/>
            <person name="Tay A."/>
            <person name="Venter J.C."/>
            <person name="Strausberg R.L."/>
            <person name="Brenner S."/>
        </authorList>
    </citation>
    <scope>NUCLEOTIDE SEQUENCE [LARGE SCALE GENOMIC DNA]</scope>
</reference>
<reference evidence="3" key="1">
    <citation type="journal article" date="2006" name="Science">
        <title>Ancient noncoding elements conserved in the human genome.</title>
        <authorList>
            <person name="Venkatesh B."/>
            <person name="Kirkness E.F."/>
            <person name="Loh Y.H."/>
            <person name="Halpern A.L."/>
            <person name="Lee A.P."/>
            <person name="Johnson J."/>
            <person name="Dandona N."/>
            <person name="Viswanathan L.D."/>
            <person name="Tay A."/>
            <person name="Venter J.C."/>
            <person name="Strausberg R.L."/>
            <person name="Brenner S."/>
        </authorList>
    </citation>
    <scope>NUCLEOTIDE SEQUENCE [LARGE SCALE GENOMIC DNA]</scope>
</reference>
<evidence type="ECO:0000256" key="1">
    <source>
        <dbReference type="SAM" id="Phobius"/>
    </source>
</evidence>
<keyword evidence="1" id="KW-0812">Transmembrane</keyword>
<dbReference type="Ensembl" id="ENSCMIT00000033742.1">
    <property type="protein sequence ID" value="ENSCMIP00000033237.1"/>
    <property type="gene ID" value="ENSCMIG00000014188.1"/>
</dbReference>
<feature type="transmembrane region" description="Helical" evidence="1">
    <location>
        <begin position="15"/>
        <end position="38"/>
    </location>
</feature>
<evidence type="ECO:0000313" key="3">
    <source>
        <dbReference type="Proteomes" id="UP000314986"/>
    </source>
</evidence>
<reference evidence="2" key="4">
    <citation type="submission" date="2025-08" db="UniProtKB">
        <authorList>
            <consortium name="Ensembl"/>
        </authorList>
    </citation>
    <scope>IDENTIFICATION</scope>
</reference>
<reference evidence="3" key="3">
    <citation type="journal article" date="2014" name="Nature">
        <title>Elephant shark genome provides unique insights into gnathostome evolution.</title>
        <authorList>
            <consortium name="International Elephant Shark Genome Sequencing Consortium"/>
            <person name="Venkatesh B."/>
            <person name="Lee A.P."/>
            <person name="Ravi V."/>
            <person name="Maurya A.K."/>
            <person name="Lian M.M."/>
            <person name="Swann J.B."/>
            <person name="Ohta Y."/>
            <person name="Flajnik M.F."/>
            <person name="Sutoh Y."/>
            <person name="Kasahara M."/>
            <person name="Hoon S."/>
            <person name="Gangu V."/>
            <person name="Roy S.W."/>
            <person name="Irimia M."/>
            <person name="Korzh V."/>
            <person name="Kondrychyn I."/>
            <person name="Lim Z.W."/>
            <person name="Tay B.H."/>
            <person name="Tohari S."/>
            <person name="Kong K.W."/>
            <person name="Ho S."/>
            <person name="Lorente-Galdos B."/>
            <person name="Quilez J."/>
            <person name="Marques-Bonet T."/>
            <person name="Raney B.J."/>
            <person name="Ingham P.W."/>
            <person name="Tay A."/>
            <person name="Hillier L.W."/>
            <person name="Minx P."/>
            <person name="Boehm T."/>
            <person name="Wilson R.K."/>
            <person name="Brenner S."/>
            <person name="Warren W.C."/>
        </authorList>
    </citation>
    <scope>NUCLEOTIDE SEQUENCE [LARGE SCALE GENOMIC DNA]</scope>
</reference>
<evidence type="ECO:0000313" key="2">
    <source>
        <dbReference type="Ensembl" id="ENSCMIP00000033237.1"/>
    </source>
</evidence>
<keyword evidence="3" id="KW-1185">Reference proteome</keyword>
<protein>
    <submittedName>
        <fullName evidence="2">Uncharacterized protein</fullName>
    </submittedName>
</protein>
<organism evidence="2 3">
    <name type="scientific">Callorhinchus milii</name>
    <name type="common">Ghost shark</name>
    <dbReference type="NCBI Taxonomy" id="7868"/>
    <lineage>
        <taxon>Eukaryota</taxon>
        <taxon>Metazoa</taxon>
        <taxon>Chordata</taxon>
        <taxon>Craniata</taxon>
        <taxon>Vertebrata</taxon>
        <taxon>Chondrichthyes</taxon>
        <taxon>Holocephali</taxon>
        <taxon>Chimaeriformes</taxon>
        <taxon>Callorhinchidae</taxon>
        <taxon>Callorhinchus</taxon>
    </lineage>
</organism>
<dbReference type="Proteomes" id="UP000314986">
    <property type="component" value="Unassembled WGS sequence"/>
</dbReference>
<keyword evidence="1" id="KW-1133">Transmembrane helix</keyword>
<proteinExistence type="predicted"/>
<reference evidence="2" key="5">
    <citation type="submission" date="2025-09" db="UniProtKB">
        <authorList>
            <consortium name="Ensembl"/>
        </authorList>
    </citation>
    <scope>IDENTIFICATION</scope>
</reference>
<keyword evidence="1" id="KW-0472">Membrane</keyword>
<dbReference type="AlphaFoldDB" id="A0A4W3IUV8"/>
<name>A0A4W3IUV8_CALMI</name>